<gene>
    <name evidence="1" type="ORF">F4Y42_18805</name>
</gene>
<sequence>MLSVQQAFYNLPVRDLDRAKSFFAHIGFDFCPQYTSELAACLNIRDTTFVMLVTESFFKSGLPGKQIVDDDQKVESIIALALDSREEVDRRLKLAIAAGPDESGE</sequence>
<comment type="caution">
    <text evidence="1">The sequence shown here is derived from an EMBL/GenBank/DDBJ whole genome shotgun (WGS) entry which is preliminary data.</text>
</comment>
<dbReference type="Gene3D" id="3.10.180.10">
    <property type="entry name" value="2,3-Dihydroxybiphenyl 1,2-Dioxygenase, domain 1"/>
    <property type="match status" value="1"/>
</dbReference>
<evidence type="ECO:0008006" key="2">
    <source>
        <dbReference type="Google" id="ProtNLM"/>
    </source>
</evidence>
<organism evidence="1">
    <name type="scientific">Caldilineaceae bacterium SB0664_bin_27</name>
    <dbReference type="NCBI Taxonomy" id="2605260"/>
    <lineage>
        <taxon>Bacteria</taxon>
        <taxon>Bacillati</taxon>
        <taxon>Chloroflexota</taxon>
        <taxon>Caldilineae</taxon>
        <taxon>Caldilineales</taxon>
        <taxon>Caldilineaceae</taxon>
    </lineage>
</organism>
<dbReference type="InterPro" id="IPR029068">
    <property type="entry name" value="Glyas_Bleomycin-R_OHBP_Dase"/>
</dbReference>
<evidence type="ECO:0000313" key="1">
    <source>
        <dbReference type="EMBL" id="MXY95494.1"/>
    </source>
</evidence>
<name>A0A6B0YWN4_9CHLR</name>
<dbReference type="PANTHER" id="PTHR36503">
    <property type="entry name" value="BLR2520 PROTEIN"/>
    <property type="match status" value="1"/>
</dbReference>
<protein>
    <recommendedName>
        <fullName evidence="2">Glyoxalase/bleomycin resistance/extradiol dioxygenase family protein</fullName>
    </recommendedName>
</protein>
<reference evidence="1" key="1">
    <citation type="submission" date="2019-09" db="EMBL/GenBank/DDBJ databases">
        <title>Characterisation of the sponge microbiome using genome-centric metagenomics.</title>
        <authorList>
            <person name="Engelberts J.P."/>
            <person name="Robbins S.J."/>
            <person name="De Goeij J.M."/>
            <person name="Aranda M."/>
            <person name="Bell S.C."/>
            <person name="Webster N.S."/>
        </authorList>
    </citation>
    <scope>NUCLEOTIDE SEQUENCE</scope>
    <source>
        <strain evidence="1">SB0664_bin_27</strain>
    </source>
</reference>
<dbReference type="AlphaFoldDB" id="A0A6B0YWN4"/>
<dbReference type="PANTHER" id="PTHR36503:SF2">
    <property type="entry name" value="BLR2408 PROTEIN"/>
    <property type="match status" value="1"/>
</dbReference>
<dbReference type="SUPFAM" id="SSF54593">
    <property type="entry name" value="Glyoxalase/Bleomycin resistance protein/Dihydroxybiphenyl dioxygenase"/>
    <property type="match status" value="1"/>
</dbReference>
<proteinExistence type="predicted"/>
<dbReference type="EMBL" id="VXRG01000157">
    <property type="protein sequence ID" value="MXY95494.1"/>
    <property type="molecule type" value="Genomic_DNA"/>
</dbReference>
<accession>A0A6B0YWN4</accession>